<dbReference type="AlphaFoldDB" id="A0A8H6RS23"/>
<keyword evidence="2" id="KW-1185">Reference proteome</keyword>
<evidence type="ECO:0000313" key="1">
    <source>
        <dbReference type="EMBL" id="KAF7195878.1"/>
    </source>
</evidence>
<reference evidence="1" key="1">
    <citation type="submission" date="2020-04" db="EMBL/GenBank/DDBJ databases">
        <title>Draft genome resource of the tomato pathogen Pseudocercospora fuligena.</title>
        <authorList>
            <person name="Zaccaron A."/>
        </authorList>
    </citation>
    <scope>NUCLEOTIDE SEQUENCE</scope>
    <source>
        <strain evidence="1">PF001</strain>
    </source>
</reference>
<protein>
    <recommendedName>
        <fullName evidence="3">Heterokaryon incompatibility domain-containing protein</fullName>
    </recommendedName>
</protein>
<proteinExistence type="predicted"/>
<comment type="caution">
    <text evidence="1">The sequence shown here is derived from an EMBL/GenBank/DDBJ whole genome shotgun (WGS) entry which is preliminary data.</text>
</comment>
<gene>
    <name evidence="1" type="ORF">HII31_02758</name>
</gene>
<evidence type="ECO:0000313" key="2">
    <source>
        <dbReference type="Proteomes" id="UP000660729"/>
    </source>
</evidence>
<dbReference type="EMBL" id="JABCIY010000035">
    <property type="protein sequence ID" value="KAF7195878.1"/>
    <property type="molecule type" value="Genomic_DNA"/>
</dbReference>
<organism evidence="1 2">
    <name type="scientific">Pseudocercospora fuligena</name>
    <dbReference type="NCBI Taxonomy" id="685502"/>
    <lineage>
        <taxon>Eukaryota</taxon>
        <taxon>Fungi</taxon>
        <taxon>Dikarya</taxon>
        <taxon>Ascomycota</taxon>
        <taxon>Pezizomycotina</taxon>
        <taxon>Dothideomycetes</taxon>
        <taxon>Dothideomycetidae</taxon>
        <taxon>Mycosphaerellales</taxon>
        <taxon>Mycosphaerellaceae</taxon>
        <taxon>Pseudocercospora</taxon>
    </lineage>
</organism>
<name>A0A8H6RS23_9PEZI</name>
<sequence>MWFFQRRSAFLNQKVLPRWNRDRLHDYVLLPASNGFVTRRECFFVSHFWRSSDDPDPDGEFLRRFQKALRSERWSYIWVDWTCVPQAPRSYLEARYFVRSLETVGGLIRNCTFIWFYPPFEPRLWILYEIAEYFLTCEGPEPPQDDIREFYQHIGEMKVRSVDYVLSKYGYRCKNDLDRRFLTTRLELLILMDKLNFDTSWKRLVFDDLTWHTTTSRLAIALDGLLEIDKFEGTFDYAGQVWNFTPFPRWNSLFGTTVTTLPHE</sequence>
<dbReference type="Proteomes" id="UP000660729">
    <property type="component" value="Unassembled WGS sequence"/>
</dbReference>
<evidence type="ECO:0008006" key="3">
    <source>
        <dbReference type="Google" id="ProtNLM"/>
    </source>
</evidence>
<dbReference type="OrthoDB" id="2345911at2759"/>
<accession>A0A8H6RS23</accession>